<dbReference type="InterPro" id="IPR007122">
    <property type="entry name" value="Villin/Gelsolin"/>
</dbReference>
<proteinExistence type="inferred from homology"/>
<dbReference type="FunFam" id="3.40.20.10:FF:000043">
    <property type="entry name" value="macrophage-capping protein-like isoform X2"/>
    <property type="match status" value="1"/>
</dbReference>
<name>A0A139A9D4_GONPJ</name>
<dbReference type="SMART" id="SM00262">
    <property type="entry name" value="GEL"/>
    <property type="match status" value="3"/>
</dbReference>
<keyword evidence="4" id="KW-0009">Actin-binding</keyword>
<dbReference type="GO" id="GO:0051693">
    <property type="term" value="P:actin filament capping"/>
    <property type="evidence" value="ECO:0007669"/>
    <property type="project" value="UniProtKB-KW"/>
</dbReference>
<dbReference type="InterPro" id="IPR029006">
    <property type="entry name" value="ADF-H/Gelsolin-like_dom_sf"/>
</dbReference>
<dbReference type="OMA" id="HDMTLAK"/>
<comment type="similarity">
    <text evidence="1">Belongs to the villin/gelsolin family.</text>
</comment>
<dbReference type="PANTHER" id="PTHR11977">
    <property type="entry name" value="VILLIN"/>
    <property type="match status" value="1"/>
</dbReference>
<organism evidence="6 7">
    <name type="scientific">Gonapodya prolifera (strain JEL478)</name>
    <name type="common">Monoblepharis prolifera</name>
    <dbReference type="NCBI Taxonomy" id="1344416"/>
    <lineage>
        <taxon>Eukaryota</taxon>
        <taxon>Fungi</taxon>
        <taxon>Fungi incertae sedis</taxon>
        <taxon>Chytridiomycota</taxon>
        <taxon>Chytridiomycota incertae sedis</taxon>
        <taxon>Monoblepharidomycetes</taxon>
        <taxon>Monoblepharidales</taxon>
        <taxon>Gonapodyaceae</taxon>
        <taxon>Gonapodya</taxon>
    </lineage>
</organism>
<reference evidence="6 7" key="1">
    <citation type="journal article" date="2015" name="Genome Biol. Evol.">
        <title>Phylogenomic analyses indicate that early fungi evolved digesting cell walls of algal ancestors of land plants.</title>
        <authorList>
            <person name="Chang Y."/>
            <person name="Wang S."/>
            <person name="Sekimoto S."/>
            <person name="Aerts A.L."/>
            <person name="Choi C."/>
            <person name="Clum A."/>
            <person name="LaButti K.M."/>
            <person name="Lindquist E.A."/>
            <person name="Yee Ngan C."/>
            <person name="Ohm R.A."/>
            <person name="Salamov A.A."/>
            <person name="Grigoriev I.V."/>
            <person name="Spatafora J.W."/>
            <person name="Berbee M.L."/>
        </authorList>
    </citation>
    <scope>NUCLEOTIDE SEQUENCE [LARGE SCALE GENOMIC DNA]</scope>
    <source>
        <strain evidence="6 7">JEL478</strain>
    </source>
</reference>
<dbReference type="InterPro" id="IPR007123">
    <property type="entry name" value="Gelsolin-like_dom"/>
</dbReference>
<dbReference type="GO" id="GO:0015629">
    <property type="term" value="C:actin cytoskeleton"/>
    <property type="evidence" value="ECO:0007669"/>
    <property type="project" value="TreeGrafter"/>
</dbReference>
<keyword evidence="2" id="KW-0117">Actin capping</keyword>
<keyword evidence="7" id="KW-1185">Reference proteome</keyword>
<sequence>MMKPKQLDISETNIAGLGTDLEKKVRLSAAETEAQWRGVGKDVGLRIWRIINFRVVPLQPQDYGHFYTGDSYIVLNTWKEPSAPKLYHDIHFWLGLETTQDEAGTAAYKTVELDDFLGTLPVQHREIQGSESPLFLSYFKNFVVSKGGADSGFKHVTPTTYRSRLYQIQRSQHKNSAQLYEVPMSVDSLNDGDVFVLDAGKKVYQWNGKESSGIEKVTAASFCRYLDDERAGVEVKVIEQGDSDGAEFWGLLSMPASSARDLKIKSTSGTRGLSSTSSEKVLLRTVRQSGKYTFTEVRRGNITLADFKSDDVFLLDIGSEVFVWIGRESTSNERRSGLALALEYLVQQRRPASLPLSRVLEGGENTAFRNALSR</sequence>
<evidence type="ECO:0000256" key="1">
    <source>
        <dbReference type="ARBA" id="ARBA00008418"/>
    </source>
</evidence>
<dbReference type="AlphaFoldDB" id="A0A139A9D4"/>
<evidence type="ECO:0000259" key="5">
    <source>
        <dbReference type="Pfam" id="PF00626"/>
    </source>
</evidence>
<evidence type="ECO:0000256" key="3">
    <source>
        <dbReference type="ARBA" id="ARBA00022737"/>
    </source>
</evidence>
<dbReference type="PANTHER" id="PTHR11977:SF130">
    <property type="entry name" value="SEVERIN"/>
    <property type="match status" value="1"/>
</dbReference>
<evidence type="ECO:0000256" key="2">
    <source>
        <dbReference type="ARBA" id="ARBA00022467"/>
    </source>
</evidence>
<evidence type="ECO:0000313" key="6">
    <source>
        <dbReference type="EMBL" id="KXS13085.1"/>
    </source>
</evidence>
<dbReference type="CDD" id="cd11290">
    <property type="entry name" value="gelsolin_S1_like"/>
    <property type="match status" value="1"/>
</dbReference>
<evidence type="ECO:0000313" key="7">
    <source>
        <dbReference type="Proteomes" id="UP000070544"/>
    </source>
</evidence>
<dbReference type="Pfam" id="PF00626">
    <property type="entry name" value="Gelsolin"/>
    <property type="match status" value="3"/>
</dbReference>
<dbReference type="EMBL" id="KQ965782">
    <property type="protein sequence ID" value="KXS13085.1"/>
    <property type="molecule type" value="Genomic_DNA"/>
</dbReference>
<protein>
    <submittedName>
        <fullName evidence="6">Actin depolymerizing protein</fullName>
    </submittedName>
</protein>
<dbReference type="STRING" id="1344416.A0A139A9D4"/>
<evidence type="ECO:0000256" key="4">
    <source>
        <dbReference type="ARBA" id="ARBA00023203"/>
    </source>
</evidence>
<dbReference type="Gene3D" id="3.40.20.10">
    <property type="entry name" value="Severin"/>
    <property type="match status" value="3"/>
</dbReference>
<dbReference type="GO" id="GO:0008154">
    <property type="term" value="P:actin polymerization or depolymerization"/>
    <property type="evidence" value="ECO:0007669"/>
    <property type="project" value="TreeGrafter"/>
</dbReference>
<dbReference type="GO" id="GO:0051015">
    <property type="term" value="F:actin filament binding"/>
    <property type="evidence" value="ECO:0007669"/>
    <property type="project" value="InterPro"/>
</dbReference>
<feature type="domain" description="Gelsolin-like" evidence="5">
    <location>
        <begin position="181"/>
        <end position="242"/>
    </location>
</feature>
<dbReference type="PRINTS" id="PR00597">
    <property type="entry name" value="GELSOLIN"/>
</dbReference>
<accession>A0A139A9D4</accession>
<feature type="domain" description="Gelsolin-like" evidence="5">
    <location>
        <begin position="294"/>
        <end position="369"/>
    </location>
</feature>
<keyword evidence="3" id="KW-0677">Repeat</keyword>
<dbReference type="GO" id="GO:0005737">
    <property type="term" value="C:cytoplasm"/>
    <property type="evidence" value="ECO:0007669"/>
    <property type="project" value="TreeGrafter"/>
</dbReference>
<feature type="domain" description="Gelsolin-like" evidence="5">
    <location>
        <begin position="53"/>
        <end position="136"/>
    </location>
</feature>
<dbReference type="Proteomes" id="UP000070544">
    <property type="component" value="Unassembled WGS sequence"/>
</dbReference>
<gene>
    <name evidence="6" type="ORF">M427DRAFT_34311</name>
</gene>
<dbReference type="SUPFAM" id="SSF55753">
    <property type="entry name" value="Actin depolymerizing proteins"/>
    <property type="match status" value="3"/>
</dbReference>
<dbReference type="OrthoDB" id="6375767at2759"/>